<feature type="transmembrane region" description="Helical" evidence="1">
    <location>
        <begin position="193"/>
        <end position="213"/>
    </location>
</feature>
<evidence type="ECO:0000256" key="1">
    <source>
        <dbReference type="SAM" id="Phobius"/>
    </source>
</evidence>
<feature type="transmembrane region" description="Helical" evidence="1">
    <location>
        <begin position="219"/>
        <end position="238"/>
    </location>
</feature>
<comment type="caution">
    <text evidence="2">The sequence shown here is derived from an EMBL/GenBank/DDBJ whole genome shotgun (WGS) entry which is preliminary data.</text>
</comment>
<feature type="transmembrane region" description="Helical" evidence="1">
    <location>
        <begin position="165"/>
        <end position="186"/>
    </location>
</feature>
<name>A0ABS8U5L1_9SPHI</name>
<keyword evidence="3" id="KW-1185">Reference proteome</keyword>
<feature type="transmembrane region" description="Helical" evidence="1">
    <location>
        <begin position="250"/>
        <end position="268"/>
    </location>
</feature>
<keyword evidence="1" id="KW-0472">Membrane</keyword>
<reference evidence="2 3" key="1">
    <citation type="submission" date="2021-12" db="EMBL/GenBank/DDBJ databases">
        <title>Mucilaginibacter roseus genome.</title>
        <authorList>
            <person name="Ferreira J.R."/>
            <person name="Newman J.D."/>
        </authorList>
    </citation>
    <scope>NUCLEOTIDE SEQUENCE [LARGE SCALE GENOMIC DNA]</scope>
    <source>
        <strain evidence="2 3">LMG 28454</strain>
    </source>
</reference>
<keyword evidence="1" id="KW-1133">Transmembrane helix</keyword>
<evidence type="ECO:0000313" key="3">
    <source>
        <dbReference type="Proteomes" id="UP001199919"/>
    </source>
</evidence>
<proteinExistence type="predicted"/>
<dbReference type="EMBL" id="JAJPWV010000003">
    <property type="protein sequence ID" value="MCD8741149.1"/>
    <property type="molecule type" value="Genomic_DNA"/>
</dbReference>
<evidence type="ECO:0000313" key="2">
    <source>
        <dbReference type="EMBL" id="MCD8741149.1"/>
    </source>
</evidence>
<gene>
    <name evidence="2" type="ORF">LT679_11095</name>
</gene>
<protein>
    <submittedName>
        <fullName evidence="2">DUF393 domain-containing protein</fullName>
    </submittedName>
</protein>
<keyword evidence="1" id="KW-0812">Transmembrane</keyword>
<sequence>MKTLHNHIILYDAECPMCNLYTKAFVNAGMLDDTGRTAYQETPEMLCPLIDRQRAVNEIALVNTETGEVNYGIESLFKVIGNSFPAFKGLFSFKPFVWISAKCYAFISYNRRVIIPANNHDYAIQPTFSLKLRLAYLLFTWFIVGTVLTQYAGLLVPMISTGNAWREYLICGGQILFQGIVVSLYAPIKRWDYLGNMMTISFAGALLLLPLIIAAQLIAIPPMISTLYFLAIAGLMFLEHIRRTKLLKLGWLLTITWALYRLFVLLIII</sequence>
<dbReference type="Proteomes" id="UP001199919">
    <property type="component" value="Unassembled WGS sequence"/>
</dbReference>
<dbReference type="RefSeq" id="WP_232177660.1">
    <property type="nucleotide sequence ID" value="NZ_JAJPWV010000003.1"/>
</dbReference>
<organism evidence="2 3">
    <name type="scientific">Mucilaginibacter roseus</name>
    <dbReference type="NCBI Taxonomy" id="1528868"/>
    <lineage>
        <taxon>Bacteria</taxon>
        <taxon>Pseudomonadati</taxon>
        <taxon>Bacteroidota</taxon>
        <taxon>Sphingobacteriia</taxon>
        <taxon>Sphingobacteriales</taxon>
        <taxon>Sphingobacteriaceae</taxon>
        <taxon>Mucilaginibacter</taxon>
    </lineage>
</organism>
<feature type="transmembrane region" description="Helical" evidence="1">
    <location>
        <begin position="134"/>
        <end position="159"/>
    </location>
</feature>
<accession>A0ABS8U5L1</accession>